<gene>
    <name evidence="1" type="ORF">OHB35_51240</name>
</gene>
<dbReference type="Proteomes" id="UP001340816">
    <property type="component" value="Chromosome"/>
</dbReference>
<dbReference type="PANTHER" id="PTHR32011:SF2">
    <property type="entry name" value="OS08G0472400 PROTEIN"/>
    <property type="match status" value="1"/>
</dbReference>
<sequence length="198" mass="22468">MIDSDGARLGAEAAHRLALADCCETETGLNEAEFRRIETTFGFEFSADHRAFLAAGLPVASEPEEGATWDQPWPDWRHGDPEELRYRLEWPVQGVLSAVENGWWERAWEPRPSSEAAALKVAKQELAQVPQLVPVYAHRFLPAARGAYAHPVLSMWGTDIVCYGNDLADYIDREFREVDEDAPWNPQATVDFWKEFIH</sequence>
<protein>
    <recommendedName>
        <fullName evidence="3">Knr4/Smi1-like domain-containing protein</fullName>
    </recommendedName>
</protein>
<evidence type="ECO:0000313" key="2">
    <source>
        <dbReference type="Proteomes" id="UP001340816"/>
    </source>
</evidence>
<organism evidence="1 2">
    <name type="scientific">Streptomyces phaeochromogenes</name>
    <dbReference type="NCBI Taxonomy" id="1923"/>
    <lineage>
        <taxon>Bacteria</taxon>
        <taxon>Bacillati</taxon>
        <taxon>Actinomycetota</taxon>
        <taxon>Actinomycetes</taxon>
        <taxon>Kitasatosporales</taxon>
        <taxon>Streptomycetaceae</taxon>
        <taxon>Streptomyces</taxon>
        <taxon>Streptomyces phaeochromogenes group</taxon>
    </lineage>
</organism>
<reference evidence="1 2" key="1">
    <citation type="submission" date="2022-10" db="EMBL/GenBank/DDBJ databases">
        <title>The complete genomes of actinobacterial strains from the NBC collection.</title>
        <authorList>
            <person name="Joergensen T.S."/>
            <person name="Alvarez Arevalo M."/>
            <person name="Sterndorff E.B."/>
            <person name="Faurdal D."/>
            <person name="Vuksanovic O."/>
            <person name="Mourched A.-S."/>
            <person name="Charusanti P."/>
            <person name="Shaw S."/>
            <person name="Blin K."/>
            <person name="Weber T."/>
        </authorList>
    </citation>
    <scope>NUCLEOTIDE SEQUENCE [LARGE SCALE GENOMIC DNA]</scope>
    <source>
        <strain evidence="1 2">NBC 01752</strain>
    </source>
</reference>
<dbReference type="PANTHER" id="PTHR32011">
    <property type="entry name" value="OS08G0472400 PROTEIN"/>
    <property type="match status" value="1"/>
</dbReference>
<evidence type="ECO:0000313" key="1">
    <source>
        <dbReference type="EMBL" id="WSD20954.1"/>
    </source>
</evidence>
<accession>A0ABZ1HQS4</accession>
<dbReference type="RefSeq" id="WP_326762524.1">
    <property type="nucleotide sequence ID" value="NZ_CP109135.1"/>
</dbReference>
<keyword evidence="2" id="KW-1185">Reference proteome</keyword>
<name>A0ABZ1HQS4_STRPH</name>
<proteinExistence type="predicted"/>
<dbReference type="EMBL" id="CP109135">
    <property type="protein sequence ID" value="WSD20954.1"/>
    <property type="molecule type" value="Genomic_DNA"/>
</dbReference>
<evidence type="ECO:0008006" key="3">
    <source>
        <dbReference type="Google" id="ProtNLM"/>
    </source>
</evidence>